<evidence type="ECO:0000313" key="10">
    <source>
        <dbReference type="Proteomes" id="UP000235739"/>
    </source>
</evidence>
<keyword evidence="7 8" id="KW-0472">Membrane</keyword>
<feature type="transmembrane region" description="Helical" evidence="8">
    <location>
        <begin position="127"/>
        <end position="146"/>
    </location>
</feature>
<dbReference type="NCBIfam" id="NF007867">
    <property type="entry name" value="PRK10577.1-3"/>
    <property type="match status" value="1"/>
</dbReference>
<dbReference type="GO" id="GO:0022857">
    <property type="term" value="F:transmembrane transporter activity"/>
    <property type="evidence" value="ECO:0007669"/>
    <property type="project" value="InterPro"/>
</dbReference>
<comment type="caution">
    <text evidence="9">The sequence shown here is derived from an EMBL/GenBank/DDBJ whole genome shotgun (WGS) entry which is preliminary data.</text>
</comment>
<feature type="transmembrane region" description="Helical" evidence="8">
    <location>
        <begin position="531"/>
        <end position="553"/>
    </location>
</feature>
<evidence type="ECO:0000256" key="3">
    <source>
        <dbReference type="ARBA" id="ARBA00022448"/>
    </source>
</evidence>
<dbReference type="RefSeq" id="WP_102598946.1">
    <property type="nucleotide sequence ID" value="NZ_JBQEKO010000034.1"/>
</dbReference>
<reference evidence="9 10" key="1">
    <citation type="journal article" date="2017" name="Elife">
        <title>Extensive horizontal gene transfer in cheese-associated bacteria.</title>
        <authorList>
            <person name="Bonham K.S."/>
            <person name="Wolfe B.E."/>
            <person name="Dutton R.J."/>
        </authorList>
    </citation>
    <scope>NUCLEOTIDE SEQUENCE [LARGE SCALE GENOMIC DNA]</scope>
    <source>
        <strain evidence="9 10">JB182</strain>
    </source>
</reference>
<feature type="transmembrane region" description="Helical" evidence="8">
    <location>
        <begin position="447"/>
        <end position="464"/>
    </location>
</feature>
<feature type="transmembrane region" description="Helical" evidence="8">
    <location>
        <begin position="318"/>
        <end position="342"/>
    </location>
</feature>
<keyword evidence="4" id="KW-1003">Cell membrane</keyword>
<comment type="similarity">
    <text evidence="2">Belongs to the binding-protein-dependent transport system permease family. FecCD subfamily.</text>
</comment>
<feature type="transmembrane region" description="Helical" evidence="8">
    <location>
        <begin position="184"/>
        <end position="206"/>
    </location>
</feature>
<dbReference type="InterPro" id="IPR000522">
    <property type="entry name" value="ABC_transptr_permease_BtuC"/>
</dbReference>
<sequence>MKIAEKSTERQVVTSGVSTPVTGAGYSPVPVTGTRLAAGLGLLAALAAAVLVVGAWHLTQGTSGIGLGELLRALIGDDTRIGGVGVAEIFTGSRLPRLCAGAAVGLALGVAGSLLQSVTRNPLASPDTLAVTSGAYFALSVAAALGLSLSTLASSTLAFAGGLLAAGIVLAISGRSAGTATTRLILAGSAIAMALEAGSGIILLLFKENTTGLYAWGSGSLAQLNLNAFLRSLPVILLVLVICLLLSRRLDVLSLGDENAAVLGIPVRSTRTLAILCAVVLTGVAVSLAGPIAFVGLGAPVLARLLSRRLTVLRRQLFLLPATGLIGALLILLADVSLRALLGAQGAASIPTGVPTAVLGGVLIIILAMRLPEASSSRNPLQVASKLRSHRRLILTMSLGLILLLGAVILGLLAGSMFLKLGDLALWFQDDAPKLITRAFAERAPRTTAALGAGAALGLAGCLVQGTVRNPLAEPGILGITAGAGLGAAIVVTAFGGSRSLLVIFAVIAGLTTFAAITALAWRRGFSPERFVLIGIGAGYTLSAVTTYLLLSINSWETPRIYTWLSGSTYGRQFADVLPVLVVLTLALPVVLLMGRKLDLLAIDEDLPRVLGIRTARTRLASLSIAALLAALSVVAVGVVGFVGLIAPHLARSMVGSRHHRVIPVSMVFGALLVCLADTLGRTVIAPAQIPAGLIVSLLGAPYFIWLLYRSRG</sequence>
<dbReference type="CDD" id="cd06550">
    <property type="entry name" value="TM_ABC_iron-siderophores_like"/>
    <property type="match status" value="2"/>
</dbReference>
<feature type="transmembrane region" description="Helical" evidence="8">
    <location>
        <begin position="152"/>
        <end position="172"/>
    </location>
</feature>
<keyword evidence="6 8" id="KW-1133">Transmembrane helix</keyword>
<gene>
    <name evidence="9" type="ORF">CIK84_15325</name>
</gene>
<feature type="transmembrane region" description="Helical" evidence="8">
    <location>
        <begin position="501"/>
        <end position="522"/>
    </location>
</feature>
<feature type="transmembrane region" description="Helical" evidence="8">
    <location>
        <begin position="226"/>
        <end position="247"/>
    </location>
</feature>
<evidence type="ECO:0000256" key="2">
    <source>
        <dbReference type="ARBA" id="ARBA00007935"/>
    </source>
</evidence>
<dbReference type="GO" id="GO:0033214">
    <property type="term" value="P:siderophore-iron import into cell"/>
    <property type="evidence" value="ECO:0007669"/>
    <property type="project" value="TreeGrafter"/>
</dbReference>
<dbReference type="Pfam" id="PF01032">
    <property type="entry name" value="FecCD"/>
    <property type="match status" value="2"/>
</dbReference>
<dbReference type="SUPFAM" id="SSF81345">
    <property type="entry name" value="ABC transporter involved in vitamin B12 uptake, BtuC"/>
    <property type="match status" value="2"/>
</dbReference>
<dbReference type="PANTHER" id="PTHR30472:SF37">
    <property type="entry name" value="FE(3+) DICITRATE TRANSPORT SYSTEM PERMEASE PROTEIN FECD-RELATED"/>
    <property type="match status" value="1"/>
</dbReference>
<feature type="transmembrane region" description="Helical" evidence="8">
    <location>
        <begin position="573"/>
        <end position="594"/>
    </location>
</feature>
<feature type="transmembrane region" description="Helical" evidence="8">
    <location>
        <begin position="393"/>
        <end position="419"/>
    </location>
</feature>
<dbReference type="Proteomes" id="UP000235739">
    <property type="component" value="Unassembled WGS sequence"/>
</dbReference>
<evidence type="ECO:0000256" key="5">
    <source>
        <dbReference type="ARBA" id="ARBA00022692"/>
    </source>
</evidence>
<feature type="transmembrane region" description="Helical" evidence="8">
    <location>
        <begin position="36"/>
        <end position="58"/>
    </location>
</feature>
<organism evidence="9 10">
    <name type="scientific">Glutamicibacter arilaitensis</name>
    <dbReference type="NCBI Taxonomy" id="256701"/>
    <lineage>
        <taxon>Bacteria</taxon>
        <taxon>Bacillati</taxon>
        <taxon>Actinomycetota</taxon>
        <taxon>Actinomycetes</taxon>
        <taxon>Micrococcales</taxon>
        <taxon>Micrococcaceae</taxon>
        <taxon>Glutamicibacter</taxon>
    </lineage>
</organism>
<dbReference type="FunFam" id="1.10.3470.10:FF:000001">
    <property type="entry name" value="Vitamin B12 ABC transporter permease BtuC"/>
    <property type="match status" value="1"/>
</dbReference>
<evidence type="ECO:0000256" key="6">
    <source>
        <dbReference type="ARBA" id="ARBA00022989"/>
    </source>
</evidence>
<feature type="transmembrane region" description="Helical" evidence="8">
    <location>
        <begin position="623"/>
        <end position="650"/>
    </location>
</feature>
<evidence type="ECO:0000256" key="1">
    <source>
        <dbReference type="ARBA" id="ARBA00004651"/>
    </source>
</evidence>
<evidence type="ECO:0000313" key="9">
    <source>
        <dbReference type="EMBL" id="PMQ19987.1"/>
    </source>
</evidence>
<feature type="transmembrane region" description="Helical" evidence="8">
    <location>
        <begin position="692"/>
        <end position="709"/>
    </location>
</feature>
<keyword evidence="3" id="KW-0813">Transport</keyword>
<evidence type="ECO:0000256" key="7">
    <source>
        <dbReference type="ARBA" id="ARBA00023136"/>
    </source>
</evidence>
<comment type="subcellular location">
    <subcellularLocation>
        <location evidence="1">Cell membrane</location>
        <topology evidence="1">Multi-pass membrane protein</topology>
    </subcellularLocation>
</comment>
<feature type="transmembrane region" description="Helical" evidence="8">
    <location>
        <begin position="662"/>
        <end position="680"/>
    </location>
</feature>
<protein>
    <submittedName>
        <fullName evidence="9">ABC transporter permease</fullName>
    </submittedName>
</protein>
<dbReference type="PANTHER" id="PTHR30472">
    <property type="entry name" value="FERRIC ENTEROBACTIN TRANSPORT SYSTEM PERMEASE PROTEIN"/>
    <property type="match status" value="1"/>
</dbReference>
<dbReference type="InterPro" id="IPR037294">
    <property type="entry name" value="ABC_BtuC-like"/>
</dbReference>
<evidence type="ECO:0000256" key="8">
    <source>
        <dbReference type="SAM" id="Phobius"/>
    </source>
</evidence>
<dbReference type="EMBL" id="PNQX01000002">
    <property type="protein sequence ID" value="PMQ19987.1"/>
    <property type="molecule type" value="Genomic_DNA"/>
</dbReference>
<dbReference type="Gene3D" id="1.10.3470.10">
    <property type="entry name" value="ABC transporter involved in vitamin B12 uptake, BtuC"/>
    <property type="match status" value="2"/>
</dbReference>
<proteinExistence type="inferred from homology"/>
<dbReference type="AlphaFoldDB" id="A0A2N7S1I7"/>
<dbReference type="GO" id="GO:0005886">
    <property type="term" value="C:plasma membrane"/>
    <property type="evidence" value="ECO:0007669"/>
    <property type="project" value="UniProtKB-SubCell"/>
</dbReference>
<evidence type="ECO:0000256" key="4">
    <source>
        <dbReference type="ARBA" id="ARBA00022475"/>
    </source>
</evidence>
<feature type="transmembrane region" description="Helical" evidence="8">
    <location>
        <begin position="476"/>
        <end position="495"/>
    </location>
</feature>
<keyword evidence="5 8" id="KW-0812">Transmembrane</keyword>
<feature type="transmembrane region" description="Helical" evidence="8">
    <location>
        <begin position="354"/>
        <end position="372"/>
    </location>
</feature>
<accession>A0A2N7S1I7</accession>
<name>A0A2N7S1I7_9MICC</name>